<evidence type="ECO:0000313" key="1">
    <source>
        <dbReference type="EMBL" id="OKH96310.1"/>
    </source>
</evidence>
<dbReference type="Proteomes" id="UP000186455">
    <property type="component" value="Unassembled WGS sequence"/>
</dbReference>
<dbReference type="RefSeq" id="WP_073785570.1">
    <property type="nucleotide sequence ID" value="NZ_CP109290.1"/>
</dbReference>
<dbReference type="AlphaFoldDB" id="A0A1Q4VEU7"/>
<accession>A0A1Q4VEU7</accession>
<keyword evidence="2" id="KW-1185">Reference proteome</keyword>
<sequence length="127" mass="13524">MTTTETLIDVWRRLLADPRKTWVLFEHGTCVVLPDPTGDPTAGAVEVLSRFGPVAAGSVAGDFGVIAPDAAEGWVVTGHHPDVLTYVFPDEVPDPEPTELAIGLYGRTKRGLDGAALHAVHVEDGRD</sequence>
<reference evidence="1 2" key="1">
    <citation type="submission" date="2015-06" db="EMBL/GenBank/DDBJ databases">
        <title>Cloning and characterization of the uncialamcin biosynthetic gene cluster.</title>
        <authorList>
            <person name="Yan X."/>
            <person name="Huang T."/>
            <person name="Ge H."/>
            <person name="Shen B."/>
        </authorList>
    </citation>
    <scope>NUCLEOTIDE SEQUENCE [LARGE SCALE GENOMIC DNA]</scope>
    <source>
        <strain evidence="1 2">DCA2648</strain>
    </source>
</reference>
<protein>
    <submittedName>
        <fullName evidence="1">Uncharacterized protein</fullName>
    </submittedName>
</protein>
<comment type="caution">
    <text evidence="1">The sequence shown here is derived from an EMBL/GenBank/DDBJ whole genome shotgun (WGS) entry which is preliminary data.</text>
</comment>
<proteinExistence type="predicted"/>
<organism evidence="1 2">
    <name type="scientific">Streptomyces uncialis</name>
    <dbReference type="NCBI Taxonomy" id="1048205"/>
    <lineage>
        <taxon>Bacteria</taxon>
        <taxon>Bacillati</taxon>
        <taxon>Actinomycetota</taxon>
        <taxon>Actinomycetes</taxon>
        <taxon>Kitasatosporales</taxon>
        <taxon>Streptomycetaceae</taxon>
        <taxon>Streptomyces</taxon>
    </lineage>
</organism>
<name>A0A1Q4VEU7_9ACTN</name>
<dbReference type="GeneID" id="96792495"/>
<gene>
    <name evidence="1" type="ORF">AB852_06800</name>
</gene>
<dbReference type="EMBL" id="LFBV01000001">
    <property type="protein sequence ID" value="OKH96310.1"/>
    <property type="molecule type" value="Genomic_DNA"/>
</dbReference>
<evidence type="ECO:0000313" key="2">
    <source>
        <dbReference type="Proteomes" id="UP000186455"/>
    </source>
</evidence>